<evidence type="ECO:0000313" key="2">
    <source>
        <dbReference type="Proteomes" id="UP000664122"/>
    </source>
</evidence>
<keyword evidence="2" id="KW-1185">Reference proteome</keyword>
<accession>A0A939JWC2</accession>
<dbReference type="Pfam" id="PF10983">
    <property type="entry name" value="DUF2793"/>
    <property type="match status" value="1"/>
</dbReference>
<dbReference type="Proteomes" id="UP000664122">
    <property type="component" value="Unassembled WGS sequence"/>
</dbReference>
<protein>
    <submittedName>
        <fullName evidence="1">DUF2793 domain-containing protein</fullName>
    </submittedName>
</protein>
<reference evidence="1" key="1">
    <citation type="submission" date="2021-03" db="EMBL/GenBank/DDBJ databases">
        <title>Whole genome sequence of Jiella sp. CQZ9-1.</title>
        <authorList>
            <person name="Tuo L."/>
        </authorList>
    </citation>
    <scope>NUCLEOTIDE SEQUENCE</scope>
    <source>
        <strain evidence="1">CQZ9-1</strain>
    </source>
</reference>
<dbReference type="RefSeq" id="WP_207258151.1">
    <property type="nucleotide sequence ID" value="NZ_JAFMPP010000010.1"/>
</dbReference>
<dbReference type="EMBL" id="JAFMPP010000010">
    <property type="protein sequence ID" value="MBO0663364.1"/>
    <property type="molecule type" value="Genomic_DNA"/>
</dbReference>
<gene>
    <name evidence="1" type="ORF">J1C48_12305</name>
</gene>
<evidence type="ECO:0000313" key="1">
    <source>
        <dbReference type="EMBL" id="MBO0663364.1"/>
    </source>
</evidence>
<dbReference type="InterPro" id="IPR021251">
    <property type="entry name" value="DUF2793"/>
</dbReference>
<organism evidence="1 2">
    <name type="scientific">Jiella flava</name>
    <dbReference type="NCBI Taxonomy" id="2816857"/>
    <lineage>
        <taxon>Bacteria</taxon>
        <taxon>Pseudomonadati</taxon>
        <taxon>Pseudomonadota</taxon>
        <taxon>Alphaproteobacteria</taxon>
        <taxon>Hyphomicrobiales</taxon>
        <taxon>Aurantimonadaceae</taxon>
        <taxon>Jiella</taxon>
    </lineage>
</organism>
<name>A0A939JWC2_9HYPH</name>
<proteinExistence type="predicted"/>
<dbReference type="AlphaFoldDB" id="A0A939JWC2"/>
<comment type="caution">
    <text evidence="1">The sequence shown here is derived from an EMBL/GenBank/DDBJ whole genome shotgun (WGS) entry which is preliminary data.</text>
</comment>
<sequence length="362" mass="37635">MADTTDRLALPYILADQAQKHVTHNEALVRLDALVHLAVLDRDQSAPPASPTEGDRHIVAANPSGDWSGHASEIAAWQDGAWLFLTPQIGWRAWLAKEANLLVFDGNDWTPALLTPDMLSTGTLTRLGVNTAADDDNRLAAKTSAVLLSHDDVSGSGNGSVLGTFNKAATGNDAGLKFQTGSSTRALIGLYGDDDFHIKVSPDGSTDHDALTIDASDGGVSLAAGLSLAGGTDRLDAYQLGSWTPGFGASDTDPSSATFTASGNFARIGKYVFVNFGLNVTSKGTGGSGNATITNLPFSSDGHFYSSDLRHAGVAFPAPGAPMMRSSGTSLVLYSTAGADMLWSDLPSGTFSFLGCFSYLGV</sequence>